<dbReference type="PANTHER" id="PTHR43299">
    <property type="entry name" value="UPF0718 PROTEIN YRAQ"/>
    <property type="match status" value="1"/>
</dbReference>
<comment type="caution">
    <text evidence="8">The sequence shown here is derived from an EMBL/GenBank/DDBJ whole genome shotgun (WGS) entry which is preliminary data.</text>
</comment>
<dbReference type="AlphaFoldDB" id="A0A2V2MY18"/>
<evidence type="ECO:0000256" key="6">
    <source>
        <dbReference type="ARBA" id="ARBA00023136"/>
    </source>
</evidence>
<comment type="similarity">
    <text evidence="2">Belongs to the UPF0718 family.</text>
</comment>
<keyword evidence="6 7" id="KW-0472">Membrane</keyword>
<dbReference type="GeneID" id="97611256"/>
<feature type="transmembrane region" description="Helical" evidence="7">
    <location>
        <begin position="336"/>
        <end position="355"/>
    </location>
</feature>
<sequence>MIDIITGALLLGWTTLVAYLTEHVITCLIPAFFIAGGIAAFVKKDAILKYFSPDAKKSVSFGIASVSGTVLAVCSCTILPMFAGILKKGSGIGPAITFLYAGPAINILAIVYSAKVLGLDIGIARAVSAILLSIVIGLIMAAIFKEHDNEVRANAKKNLRFSSGGEERPKWVVLAFFILLIAILLVGTSQLDIFIRLLIVYFLSMAIAFLLIYYFSRDEVTEWGYEIWDLTKKIFPILVIGTFALGVLSYFIPPETFKPYIGDNSLLANFTAAVIGAILYMPTLLEVPVIGTTLGYLSGNMAKGPALSLLLTGPSISLPSLMVLTRIMGPKKTGVYAILVVLFSAMAGFIFGNIWG</sequence>
<evidence type="ECO:0000256" key="4">
    <source>
        <dbReference type="ARBA" id="ARBA00022692"/>
    </source>
</evidence>
<feature type="transmembrane region" description="Helical" evidence="7">
    <location>
        <begin position="305"/>
        <end position="324"/>
    </location>
</feature>
<name>A0A2V2MY18_9EURY</name>
<keyword evidence="3" id="KW-1003">Cell membrane</keyword>
<gene>
    <name evidence="8" type="ORF">DLD82_14035</name>
</gene>
<evidence type="ECO:0000256" key="1">
    <source>
        <dbReference type="ARBA" id="ARBA00004651"/>
    </source>
</evidence>
<keyword evidence="5 7" id="KW-1133">Transmembrane helix</keyword>
<keyword evidence="9" id="KW-1185">Reference proteome</keyword>
<reference evidence="8 9" key="1">
    <citation type="submission" date="2018-05" db="EMBL/GenBank/DDBJ databases">
        <title>Draft genome of Methanospirillum stamsii Pt1.</title>
        <authorList>
            <person name="Dueholm M.S."/>
            <person name="Nielsen P.H."/>
            <person name="Bakmann L.F."/>
            <person name="Otzen D.E."/>
        </authorList>
    </citation>
    <scope>NUCLEOTIDE SEQUENCE [LARGE SCALE GENOMIC DNA]</scope>
    <source>
        <strain evidence="8 9">Pt1</strain>
    </source>
</reference>
<feature type="transmembrane region" description="Helical" evidence="7">
    <location>
        <begin position="63"/>
        <end position="86"/>
    </location>
</feature>
<dbReference type="PANTHER" id="PTHR43299:SF1">
    <property type="entry name" value="UPF0718 PROTEIN YRAQ"/>
    <property type="match status" value="1"/>
</dbReference>
<feature type="transmembrane region" description="Helical" evidence="7">
    <location>
        <begin position="92"/>
        <end position="114"/>
    </location>
</feature>
<organism evidence="8 9">
    <name type="scientific">Methanospirillum stamsii</name>
    <dbReference type="NCBI Taxonomy" id="1277351"/>
    <lineage>
        <taxon>Archaea</taxon>
        <taxon>Methanobacteriati</taxon>
        <taxon>Methanobacteriota</taxon>
        <taxon>Stenosarchaea group</taxon>
        <taxon>Methanomicrobia</taxon>
        <taxon>Methanomicrobiales</taxon>
        <taxon>Methanospirillaceae</taxon>
        <taxon>Methanospirillum</taxon>
    </lineage>
</organism>
<evidence type="ECO:0008006" key="10">
    <source>
        <dbReference type="Google" id="ProtNLM"/>
    </source>
</evidence>
<feature type="transmembrane region" description="Helical" evidence="7">
    <location>
        <begin position="265"/>
        <end position="285"/>
    </location>
</feature>
<evidence type="ECO:0000256" key="2">
    <source>
        <dbReference type="ARBA" id="ARBA00006386"/>
    </source>
</evidence>
<feature type="transmembrane region" description="Helical" evidence="7">
    <location>
        <begin position="234"/>
        <end position="253"/>
    </location>
</feature>
<evidence type="ECO:0000256" key="3">
    <source>
        <dbReference type="ARBA" id="ARBA00022475"/>
    </source>
</evidence>
<keyword evidence="4 7" id="KW-0812">Transmembrane</keyword>
<evidence type="ECO:0000256" key="7">
    <source>
        <dbReference type="SAM" id="Phobius"/>
    </source>
</evidence>
<dbReference type="Pfam" id="PF03773">
    <property type="entry name" value="ArsP_1"/>
    <property type="match status" value="1"/>
</dbReference>
<feature type="transmembrane region" description="Helical" evidence="7">
    <location>
        <begin position="23"/>
        <end position="42"/>
    </location>
</feature>
<comment type="subcellular location">
    <subcellularLocation>
        <location evidence="1">Cell membrane</location>
        <topology evidence="1">Multi-pass membrane protein</topology>
    </subcellularLocation>
</comment>
<feature type="transmembrane region" description="Helical" evidence="7">
    <location>
        <begin position="126"/>
        <end position="144"/>
    </location>
</feature>
<dbReference type="EMBL" id="QGMZ01000037">
    <property type="protein sequence ID" value="PWR71140.1"/>
    <property type="molecule type" value="Genomic_DNA"/>
</dbReference>
<proteinExistence type="inferred from homology"/>
<evidence type="ECO:0000313" key="8">
    <source>
        <dbReference type="EMBL" id="PWR71140.1"/>
    </source>
</evidence>
<evidence type="ECO:0000256" key="5">
    <source>
        <dbReference type="ARBA" id="ARBA00022989"/>
    </source>
</evidence>
<feature type="transmembrane region" description="Helical" evidence="7">
    <location>
        <begin position="194"/>
        <end position="214"/>
    </location>
</feature>
<dbReference type="InterPro" id="IPR005524">
    <property type="entry name" value="DUF318"/>
</dbReference>
<dbReference type="RefSeq" id="WP_109941784.1">
    <property type="nucleotide sequence ID" value="NZ_CP176366.1"/>
</dbReference>
<evidence type="ECO:0000313" key="9">
    <source>
        <dbReference type="Proteomes" id="UP000245934"/>
    </source>
</evidence>
<feature type="transmembrane region" description="Helical" evidence="7">
    <location>
        <begin position="171"/>
        <end position="187"/>
    </location>
</feature>
<protein>
    <recommendedName>
        <fullName evidence="10">Permease</fullName>
    </recommendedName>
</protein>
<dbReference type="OrthoDB" id="62734at2157"/>
<accession>A0A2V2MY18</accession>
<dbReference type="GO" id="GO:0005886">
    <property type="term" value="C:plasma membrane"/>
    <property type="evidence" value="ECO:0007669"/>
    <property type="project" value="UniProtKB-SubCell"/>
</dbReference>
<dbReference type="Proteomes" id="UP000245934">
    <property type="component" value="Unassembled WGS sequence"/>
</dbReference>